<organism evidence="4 5">
    <name type="scientific">Absidia repens</name>
    <dbReference type="NCBI Taxonomy" id="90262"/>
    <lineage>
        <taxon>Eukaryota</taxon>
        <taxon>Fungi</taxon>
        <taxon>Fungi incertae sedis</taxon>
        <taxon>Mucoromycota</taxon>
        <taxon>Mucoromycotina</taxon>
        <taxon>Mucoromycetes</taxon>
        <taxon>Mucorales</taxon>
        <taxon>Cunninghamellaceae</taxon>
        <taxon>Absidia</taxon>
    </lineage>
</organism>
<feature type="compositionally biased region" description="Polar residues" evidence="2">
    <location>
        <begin position="665"/>
        <end position="678"/>
    </location>
</feature>
<dbReference type="AlphaFoldDB" id="A0A1X2IDY4"/>
<feature type="coiled-coil region" evidence="1">
    <location>
        <begin position="859"/>
        <end position="917"/>
    </location>
</feature>
<accession>A0A1X2IDY4</accession>
<dbReference type="Pfam" id="PF23436">
    <property type="entry name" value="RabGap-TBC_2"/>
    <property type="match status" value="1"/>
</dbReference>
<dbReference type="SMART" id="SM00164">
    <property type="entry name" value="TBC"/>
    <property type="match status" value="1"/>
</dbReference>
<dbReference type="STRING" id="90262.A0A1X2IDY4"/>
<evidence type="ECO:0000313" key="5">
    <source>
        <dbReference type="Proteomes" id="UP000193560"/>
    </source>
</evidence>
<keyword evidence="5" id="KW-1185">Reference proteome</keyword>
<feature type="region of interest" description="Disordered" evidence="2">
    <location>
        <begin position="658"/>
        <end position="678"/>
    </location>
</feature>
<feature type="domain" description="Rab-GAP TBC" evidence="3">
    <location>
        <begin position="248"/>
        <end position="438"/>
    </location>
</feature>
<evidence type="ECO:0000313" key="4">
    <source>
        <dbReference type="EMBL" id="ORZ14668.1"/>
    </source>
</evidence>
<evidence type="ECO:0000256" key="1">
    <source>
        <dbReference type="SAM" id="Coils"/>
    </source>
</evidence>
<dbReference type="OrthoDB" id="159449at2759"/>
<evidence type="ECO:0000259" key="3">
    <source>
        <dbReference type="PROSITE" id="PS50086"/>
    </source>
</evidence>
<dbReference type="Gene3D" id="1.10.8.270">
    <property type="entry name" value="putative rabgap domain of human tbc1 domain family member 14 like domains"/>
    <property type="match status" value="1"/>
</dbReference>
<feature type="region of interest" description="Disordered" evidence="2">
    <location>
        <begin position="946"/>
        <end position="971"/>
    </location>
</feature>
<dbReference type="PANTHER" id="PTHR47219">
    <property type="entry name" value="RAB GTPASE-ACTIVATING PROTEIN 1-LIKE"/>
    <property type="match status" value="1"/>
</dbReference>
<reference evidence="4 5" key="1">
    <citation type="submission" date="2016-07" db="EMBL/GenBank/DDBJ databases">
        <title>Pervasive Adenine N6-methylation of Active Genes in Fungi.</title>
        <authorList>
            <consortium name="DOE Joint Genome Institute"/>
            <person name="Mondo S.J."/>
            <person name="Dannebaum R.O."/>
            <person name="Kuo R.C."/>
            <person name="Labutti K."/>
            <person name="Haridas S."/>
            <person name="Kuo A."/>
            <person name="Salamov A."/>
            <person name="Ahrendt S.R."/>
            <person name="Lipzen A."/>
            <person name="Sullivan W."/>
            <person name="Andreopoulos W.B."/>
            <person name="Clum A."/>
            <person name="Lindquist E."/>
            <person name="Daum C."/>
            <person name="Ramamoorthy G.K."/>
            <person name="Gryganskyi A."/>
            <person name="Culley D."/>
            <person name="Magnuson J.K."/>
            <person name="James T.Y."/>
            <person name="O'Malley M.A."/>
            <person name="Stajich J.E."/>
            <person name="Spatafora J.W."/>
            <person name="Visel A."/>
            <person name="Grigoriev I.V."/>
        </authorList>
    </citation>
    <scope>NUCLEOTIDE SEQUENCE [LARGE SCALE GENOMIC DNA]</scope>
    <source>
        <strain evidence="4 5">NRRL 1336</strain>
    </source>
</reference>
<dbReference type="Gene3D" id="1.10.10.750">
    <property type="entry name" value="Ypt/Rab-GAP domain of gyp1p, domain 1"/>
    <property type="match status" value="1"/>
</dbReference>
<dbReference type="InterPro" id="IPR050302">
    <property type="entry name" value="Rab_GAP_TBC_domain"/>
</dbReference>
<dbReference type="GO" id="GO:0031267">
    <property type="term" value="F:small GTPase binding"/>
    <property type="evidence" value="ECO:0007669"/>
    <property type="project" value="TreeGrafter"/>
</dbReference>
<dbReference type="Proteomes" id="UP000193560">
    <property type="component" value="Unassembled WGS sequence"/>
</dbReference>
<feature type="compositionally biased region" description="Low complexity" evidence="2">
    <location>
        <begin position="1079"/>
        <end position="1103"/>
    </location>
</feature>
<gene>
    <name evidence="4" type="ORF">BCR42DRAFT_452411</name>
</gene>
<dbReference type="GO" id="GO:0005096">
    <property type="term" value="F:GTPase activator activity"/>
    <property type="evidence" value="ECO:0007669"/>
    <property type="project" value="TreeGrafter"/>
</dbReference>
<dbReference type="EMBL" id="MCGE01000014">
    <property type="protein sequence ID" value="ORZ14668.1"/>
    <property type="molecule type" value="Genomic_DNA"/>
</dbReference>
<protein>
    <submittedName>
        <fullName evidence="4">Rab-GTPase-TBC domain-domain-containing protein</fullName>
    </submittedName>
</protein>
<evidence type="ECO:0000256" key="2">
    <source>
        <dbReference type="SAM" id="MobiDB-lite"/>
    </source>
</evidence>
<name>A0A1X2IDY4_9FUNG</name>
<dbReference type="SUPFAM" id="SSF47923">
    <property type="entry name" value="Ypt/Rab-GAP domain of gyp1p"/>
    <property type="match status" value="2"/>
</dbReference>
<dbReference type="InterPro" id="IPR000195">
    <property type="entry name" value="Rab-GAP-TBC_dom"/>
</dbReference>
<sequence length="1120" mass="125697">MSSSQLLLAPEVLNRLHQLQQADRPVSVDEILHAANLNHLALPVQQPTQSKSAEIPRMTKHQHDSRTQNANTVTPLRLEKSTSTLTLAERRHIPVTSEKLTLDTSIPQLAQGTTEQQKELPATKSDSSFDHYDQLEKLEIENAKMSAQVSIEYFSSHLERQNAILQSESNSVSMKPNQLKAEIDTIWHMMADNNSECQINQINTNLSLESPTPDGNLDWELWQCLVDDYPTAAVKQPYLISAIIRNGGIPQPLRCILWQAMTQSFSQRLETVYEDLVNGIDGSFSPYAQVIQRDLSHIFATVEMFKGDSGRQIQPAMGRLLTSYSAYDSQVGYSQGLVFLAGPLLMTIPEKQAFCVFVRLMETHEMRTMFILNKQRLHLRLYQFQTLLLQLCPLLNAHLTRHSISPVMYAGQWFLTLFASVLPLHIVVRIYDLAFAEGAVDTMTRVAITMMQKNEKALLNMEDSEQILMYLSTNEFYEAAYQSDAEALILDVVALSNSITKTKMENIAAAYDKDLGSDNVSAHQLLSIEFGGRKANGTRSNINANSKRNSWFPWKVSKTSTTTISTLDHTPTTPVIPLLMSSSPTNFDSQHHHDTECTEHMLRQQAEELVDTLSQLQKDHSHLTDQVNALKLDAIGYTAVNKNLVEHNSVLTRRLDNGRQEDRQFSSTGQYFESPSFSSTPYAAETNLSSLVNKTNDSRLQVLEQDQEFCSFVSSLRSTGDFGTLIASALSTSTTYDVTTGNIRHPRKDCIDNYDQENGCQNKIEDVNGLMDTMDSPRSAIEIEDATAITAATNHGDYDVCKLDASTQELLAMKLANFELGQKYDDMCDENESLKDKLALSHNKEQMYLDQMAVLEKVREDQAQEIDTMVNANERLSERIMAVKQTSAELHMEKLTLMEQRTQLETEVSDLKREKQEYLMPRDSFSEEVFAAHHTLFGEGSVFQKQQQQKHHVTNPTYSNNGNDDDCSNNDYQRKYVDSEIRCRELEKLLAETKVKLVEYEASPAPTQKRPTSFAAIRGSGNSNIHGLVLMTRGAGIGSTAMTRDDSAATRASIDSMSTTASSKRSSVYSRLWNSISTPTTPSSTDVLPFSNDSNNSNNSGKSEAQYQSPTIVHSEFTPI</sequence>
<comment type="caution">
    <text evidence="4">The sequence shown here is derived from an EMBL/GenBank/DDBJ whole genome shotgun (WGS) entry which is preliminary data.</text>
</comment>
<feature type="region of interest" description="Disordered" evidence="2">
    <location>
        <begin position="1079"/>
        <end position="1120"/>
    </location>
</feature>
<dbReference type="InterPro" id="IPR035969">
    <property type="entry name" value="Rab-GAP_TBC_sf"/>
</dbReference>
<dbReference type="PANTHER" id="PTHR47219:SF9">
    <property type="entry name" value="GTPASE ACTIVATING PROTEIN AND CENTROSOME-ASSOCIATED, ISOFORM B"/>
    <property type="match status" value="1"/>
</dbReference>
<proteinExistence type="predicted"/>
<keyword evidence="1" id="KW-0175">Coiled coil</keyword>
<dbReference type="Gene3D" id="1.10.472.80">
    <property type="entry name" value="Ypt/Rab-GAP domain of gyp1p, domain 3"/>
    <property type="match status" value="1"/>
</dbReference>
<feature type="coiled-coil region" evidence="1">
    <location>
        <begin position="599"/>
        <end position="633"/>
    </location>
</feature>
<dbReference type="PROSITE" id="PS50086">
    <property type="entry name" value="TBC_RABGAP"/>
    <property type="match status" value="1"/>
</dbReference>